<organism evidence="2 3">
    <name type="scientific">Salinispira pacifica</name>
    <dbReference type="NCBI Taxonomy" id="1307761"/>
    <lineage>
        <taxon>Bacteria</taxon>
        <taxon>Pseudomonadati</taxon>
        <taxon>Spirochaetota</taxon>
        <taxon>Spirochaetia</taxon>
        <taxon>Spirochaetales</taxon>
        <taxon>Spirochaetaceae</taxon>
        <taxon>Salinispira</taxon>
    </lineage>
</organism>
<evidence type="ECO:0000313" key="3">
    <source>
        <dbReference type="Proteomes" id="UP000018680"/>
    </source>
</evidence>
<proteinExistence type="predicted"/>
<dbReference type="STRING" id="1307761.L21SP2_0149"/>
<dbReference type="InterPro" id="IPR011604">
    <property type="entry name" value="PDDEXK-like_dom_sf"/>
</dbReference>
<dbReference type="AlphaFoldDB" id="V5WCR9"/>
<dbReference type="RefSeq" id="WP_024266526.1">
    <property type="nucleotide sequence ID" value="NC_023035.1"/>
</dbReference>
<dbReference type="EMBL" id="CP006939">
    <property type="protein sequence ID" value="AHC13593.1"/>
    <property type="molecule type" value="Genomic_DNA"/>
</dbReference>
<accession>V5WCR9</accession>
<gene>
    <name evidence="2" type="ORF">L21SP2_0149</name>
</gene>
<dbReference type="InterPro" id="IPR027417">
    <property type="entry name" value="P-loop_NTPase"/>
</dbReference>
<evidence type="ECO:0000313" key="2">
    <source>
        <dbReference type="EMBL" id="AHC13593.1"/>
    </source>
</evidence>
<keyword evidence="3" id="KW-1185">Reference proteome</keyword>
<name>V5WCR9_9SPIO</name>
<dbReference type="Gene3D" id="3.90.320.10">
    <property type="match status" value="1"/>
</dbReference>
<sequence length="923" mass="104418">MKTINDLLQRFLEGDEIFVLPSEIAAESWARTIARQSIAVNRRRLISWDSFKELTFFGQQSWRPANGITRSVFARLILEQNRQEQLFSRIVPVKYRNDVGLYAQGISRMLPALGSLCRMPRERLEKVLGRALAADIFRLETAYRNFLEHHQRYEPSWQETSYVSDGRSYLILFPGLLEDFEDYKSQLESASGIRFQFLGEMEGNQQLNRYEDHRQELFRVMENVGELLQTGVNAWEIGVSVAGFDELKTRLSYTANSMGIPLSFRKGRPLIEYPSVAWLAQVAALRSDNYSFHALRRLLKNPGLPWKPGAEAAIKALLGEAVDTGLVEGGLRAWKRLAGSIDGNFRNYGLTSRPGIQSLFSYFDNMLDAPNGTELFDRIYEFFRAWLNTESWGAGDAAAWQRCAEEIKSLEKSLGEYPEFTPDMFEFLSAELASRLYLPQEQGGGIQVYDYRVASGAAFPYHFVLNLNAADSRVQKSGLGFLREDQYRELFGENGDMTRAFLKGYECSASRVFMSCSSMLKGRAVLPAENFLTERHGNAPWASPEYLLPGEPEQMGPFPGVSTGCEIPEDFEGSRWSQQLGIPGERISMSRVQSYIDCPQGMFWRLQNMEPCRTIPDVYPASSIGNAFHRIMEDLYRIIRDGDGSSPPQSFLSSRLEQYRGLADTLVKRMFGVDRSKPGSPQRNIPRSLHEQLKQRFIRAAQHILDQDAVLFDSWEIFGLEMELETTLNFRGENIRFHGRADRVMRNPADGTVAVLDYKSSSVPPFSRVLNGIQQHLPTVKEQKGMDPEDVIRLIQDCSSEPLSIQLPAYAYLLASMGYEVSRMGYYILKPGDNGLSGNYTSVLDIQDPPPATVSSQAPMKHPVLLNAVRQGAETQTIAALEGMAQGDFRMPDETCSSCSFKGLCRHRFAVKMPHEVKPRNEA</sequence>
<dbReference type="OrthoDB" id="366715at2"/>
<dbReference type="PATRIC" id="fig|1307761.3.peg.150"/>
<feature type="domain" description="PD-(D/E)XK endonuclease-like" evidence="1">
    <location>
        <begin position="586"/>
        <end position="906"/>
    </location>
</feature>
<dbReference type="Pfam" id="PF12705">
    <property type="entry name" value="PDDEXK_1"/>
    <property type="match status" value="1"/>
</dbReference>
<dbReference type="eggNOG" id="COG2887">
    <property type="taxonomic scope" value="Bacteria"/>
</dbReference>
<evidence type="ECO:0000259" key="1">
    <source>
        <dbReference type="Pfam" id="PF12705"/>
    </source>
</evidence>
<dbReference type="SUPFAM" id="SSF52540">
    <property type="entry name" value="P-loop containing nucleoside triphosphate hydrolases"/>
    <property type="match status" value="1"/>
</dbReference>
<dbReference type="KEGG" id="slr:L21SP2_0149"/>
<dbReference type="Proteomes" id="UP000018680">
    <property type="component" value="Chromosome"/>
</dbReference>
<dbReference type="InterPro" id="IPR038726">
    <property type="entry name" value="PDDEXK_AddAB-type"/>
</dbReference>
<protein>
    <recommendedName>
        <fullName evidence="1">PD-(D/E)XK endonuclease-like domain-containing protein</fullName>
    </recommendedName>
</protein>
<dbReference type="HOGENOM" id="CLU_012127_0_0_12"/>
<reference evidence="2 3" key="1">
    <citation type="journal article" date="2015" name="Stand. Genomic Sci.">
        <title>Complete genome sequence and description of Salinispira pacifica gen. nov., sp. nov., a novel spirochaete isolated form a hypersaline microbial mat.</title>
        <authorList>
            <person name="Ben Hania W."/>
            <person name="Joseph M."/>
            <person name="Schumann P."/>
            <person name="Bunk B."/>
            <person name="Fiebig A."/>
            <person name="Sproer C."/>
            <person name="Klenk H.P."/>
            <person name="Fardeau M.L."/>
            <person name="Spring S."/>
        </authorList>
    </citation>
    <scope>NUCLEOTIDE SEQUENCE [LARGE SCALE GENOMIC DNA]</scope>
    <source>
        <strain evidence="2 3">L21-RPul-D2</strain>
    </source>
</reference>